<dbReference type="InterPro" id="IPR001611">
    <property type="entry name" value="Leu-rich_rpt"/>
</dbReference>
<gene>
    <name evidence="3" type="ORF">BSAL_60040</name>
</gene>
<reference evidence="4" key="1">
    <citation type="submission" date="2015-09" db="EMBL/GenBank/DDBJ databases">
        <authorList>
            <consortium name="Pathogen Informatics"/>
        </authorList>
    </citation>
    <scope>NUCLEOTIDE SEQUENCE [LARGE SCALE GENOMIC DNA]</scope>
    <source>
        <strain evidence="4">Lake Konstanz</strain>
    </source>
</reference>
<proteinExistence type="predicted"/>
<accession>A0A0S4IVS3</accession>
<dbReference type="GO" id="GO:0005737">
    <property type="term" value="C:cytoplasm"/>
    <property type="evidence" value="ECO:0007669"/>
    <property type="project" value="TreeGrafter"/>
</dbReference>
<keyword evidence="1" id="KW-0433">Leucine-rich repeat</keyword>
<keyword evidence="2" id="KW-0677">Repeat</keyword>
<sequence length="275" mass="29997">MNPNNEEWAAVCSFAQSSWVDAVDTMSSARPSSSAAPHGSRPSLLVASGASEVSATSSGAQLSGMLTLLSLRKELIEDRLALHRHQGGQMESGATGHNQQNSVLELVLDRMAIKDCGECDGATQSPLVDYTQLRRLTLNFNHLTKVHTARVIQPLTELRELEIDFNKLSAFGPLKNQRLEQMTLSHNVLLSITGLALPRLHTLDLSHNALGREFVTAALDAKDPSLRLPSLTMLDVSHNKLTTFEWVGSLTKLTTLRAAHNMIASKKKSPQPYDA</sequence>
<dbReference type="SUPFAM" id="SSF52058">
    <property type="entry name" value="L domain-like"/>
    <property type="match status" value="1"/>
</dbReference>
<dbReference type="InterPro" id="IPR003591">
    <property type="entry name" value="Leu-rich_rpt_typical-subtyp"/>
</dbReference>
<organism evidence="3 4">
    <name type="scientific">Bodo saltans</name>
    <name type="common">Flagellated protozoan</name>
    <dbReference type="NCBI Taxonomy" id="75058"/>
    <lineage>
        <taxon>Eukaryota</taxon>
        <taxon>Discoba</taxon>
        <taxon>Euglenozoa</taxon>
        <taxon>Kinetoplastea</taxon>
        <taxon>Metakinetoplastina</taxon>
        <taxon>Eubodonida</taxon>
        <taxon>Bodonidae</taxon>
        <taxon>Bodo</taxon>
    </lineage>
</organism>
<keyword evidence="4" id="KW-1185">Reference proteome</keyword>
<dbReference type="AlphaFoldDB" id="A0A0S4IVS3"/>
<evidence type="ECO:0000313" key="4">
    <source>
        <dbReference type="Proteomes" id="UP000051952"/>
    </source>
</evidence>
<dbReference type="Gene3D" id="3.80.10.10">
    <property type="entry name" value="Ribonuclease Inhibitor"/>
    <property type="match status" value="1"/>
</dbReference>
<dbReference type="VEuPathDB" id="TriTrypDB:BSAL_60040"/>
<dbReference type="InterPro" id="IPR032675">
    <property type="entry name" value="LRR_dom_sf"/>
</dbReference>
<evidence type="ECO:0000256" key="2">
    <source>
        <dbReference type="ARBA" id="ARBA00022737"/>
    </source>
</evidence>
<dbReference type="OrthoDB" id="1904536at2759"/>
<protein>
    <recommendedName>
        <fullName evidence="5">Leucine-rich repeat protein</fullName>
    </recommendedName>
</protein>
<dbReference type="PRINTS" id="PR00019">
    <property type="entry name" value="LEURICHRPT"/>
</dbReference>
<evidence type="ECO:0000313" key="3">
    <source>
        <dbReference type="EMBL" id="CUF19806.1"/>
    </source>
</evidence>
<evidence type="ECO:0008006" key="5">
    <source>
        <dbReference type="Google" id="ProtNLM"/>
    </source>
</evidence>
<dbReference type="EMBL" id="CYKH01000263">
    <property type="protein sequence ID" value="CUF19806.1"/>
    <property type="molecule type" value="Genomic_DNA"/>
</dbReference>
<dbReference type="PANTHER" id="PTHR15454">
    <property type="entry name" value="NISCHARIN RELATED"/>
    <property type="match status" value="1"/>
</dbReference>
<evidence type="ECO:0000256" key="1">
    <source>
        <dbReference type="ARBA" id="ARBA00022614"/>
    </source>
</evidence>
<dbReference type="Proteomes" id="UP000051952">
    <property type="component" value="Unassembled WGS sequence"/>
</dbReference>
<dbReference type="SMART" id="SM00369">
    <property type="entry name" value="LRR_TYP"/>
    <property type="match status" value="4"/>
</dbReference>
<dbReference type="PROSITE" id="PS51450">
    <property type="entry name" value="LRR"/>
    <property type="match status" value="1"/>
</dbReference>
<name>A0A0S4IVS3_BODSA</name>